<reference evidence="10" key="1">
    <citation type="journal article" date="2023" name="Mol. Biol. Evol.">
        <title>Third-Generation Sequencing Reveals the Adaptive Role of the Epigenome in Three Deep-Sea Polychaetes.</title>
        <authorList>
            <person name="Perez M."/>
            <person name="Aroh O."/>
            <person name="Sun Y."/>
            <person name="Lan Y."/>
            <person name="Juniper S.K."/>
            <person name="Young C.R."/>
            <person name="Angers B."/>
            <person name="Qian P.Y."/>
        </authorList>
    </citation>
    <scope>NUCLEOTIDE SEQUENCE</scope>
    <source>
        <strain evidence="10">R07B-5</strain>
    </source>
</reference>
<proteinExistence type="predicted"/>
<evidence type="ECO:0000259" key="9">
    <source>
        <dbReference type="PROSITE" id="PS50262"/>
    </source>
</evidence>
<evidence type="ECO:0000256" key="4">
    <source>
        <dbReference type="ARBA" id="ARBA00023040"/>
    </source>
</evidence>
<accession>A0AAD9P7N4</accession>
<keyword evidence="2 8" id="KW-0812">Transmembrane</keyword>
<dbReference type="PANTHER" id="PTHR24243">
    <property type="entry name" value="G-PROTEIN COUPLED RECEPTOR"/>
    <property type="match status" value="1"/>
</dbReference>
<sequence>MTAHIYCSRGRIQTVIAVIWPCVLVLALPIALFNTLVAPHPRSPQRFCFLRFPGNHLRYFVPYKYAEFALFYLVPVVLQVGCYAVIARRLFASTKQLRAPSGGGSRDLAKQRKGVVKMLIACVAIYVVSYSPHQALLVYRTFAPGPVRHSWTFLVLVTAMAYVNSATNPVLYCVFSATYRAKFMAIFCFARRRRAREGREEGGAGKAGDVPWQSDSGVSTKYVSLSVKTGSRSTAF</sequence>
<feature type="transmembrane region" description="Helical" evidence="8">
    <location>
        <begin position="12"/>
        <end position="33"/>
    </location>
</feature>
<dbReference type="GO" id="GO:0004930">
    <property type="term" value="F:G protein-coupled receptor activity"/>
    <property type="evidence" value="ECO:0007669"/>
    <property type="project" value="UniProtKB-KW"/>
</dbReference>
<evidence type="ECO:0000256" key="8">
    <source>
        <dbReference type="SAM" id="Phobius"/>
    </source>
</evidence>
<protein>
    <recommendedName>
        <fullName evidence="9">G-protein coupled receptors family 1 profile domain-containing protein</fullName>
    </recommendedName>
</protein>
<feature type="domain" description="G-protein coupled receptors family 1 profile" evidence="9">
    <location>
        <begin position="1"/>
        <end position="172"/>
    </location>
</feature>
<dbReference type="GO" id="GO:0005886">
    <property type="term" value="C:plasma membrane"/>
    <property type="evidence" value="ECO:0007669"/>
    <property type="project" value="TreeGrafter"/>
</dbReference>
<name>A0AAD9P7N4_RIDPI</name>
<evidence type="ECO:0000256" key="6">
    <source>
        <dbReference type="ARBA" id="ARBA00023170"/>
    </source>
</evidence>
<dbReference type="PROSITE" id="PS50262">
    <property type="entry name" value="G_PROTEIN_RECEP_F1_2"/>
    <property type="match status" value="1"/>
</dbReference>
<dbReference type="InterPro" id="IPR017452">
    <property type="entry name" value="GPCR_Rhodpsn_7TM"/>
</dbReference>
<keyword evidence="7" id="KW-0807">Transducer</keyword>
<comment type="caution">
    <text evidence="10">The sequence shown here is derived from an EMBL/GenBank/DDBJ whole genome shotgun (WGS) entry which is preliminary data.</text>
</comment>
<dbReference type="AlphaFoldDB" id="A0AAD9P7N4"/>
<evidence type="ECO:0000256" key="3">
    <source>
        <dbReference type="ARBA" id="ARBA00022989"/>
    </source>
</evidence>
<keyword evidence="11" id="KW-1185">Reference proteome</keyword>
<keyword evidence="5 8" id="KW-0472">Membrane</keyword>
<dbReference type="PRINTS" id="PR00237">
    <property type="entry name" value="GPCRRHODOPSN"/>
</dbReference>
<dbReference type="InterPro" id="IPR000276">
    <property type="entry name" value="GPCR_Rhodpsn"/>
</dbReference>
<feature type="transmembrane region" description="Helical" evidence="8">
    <location>
        <begin position="68"/>
        <end position="86"/>
    </location>
</feature>
<dbReference type="Gene3D" id="1.20.1070.10">
    <property type="entry name" value="Rhodopsin 7-helix transmembrane proteins"/>
    <property type="match status" value="1"/>
</dbReference>
<evidence type="ECO:0000256" key="2">
    <source>
        <dbReference type="ARBA" id="ARBA00022692"/>
    </source>
</evidence>
<organism evidence="10 11">
    <name type="scientific">Ridgeia piscesae</name>
    <name type="common">Tubeworm</name>
    <dbReference type="NCBI Taxonomy" id="27915"/>
    <lineage>
        <taxon>Eukaryota</taxon>
        <taxon>Metazoa</taxon>
        <taxon>Spiralia</taxon>
        <taxon>Lophotrochozoa</taxon>
        <taxon>Annelida</taxon>
        <taxon>Polychaeta</taxon>
        <taxon>Sedentaria</taxon>
        <taxon>Canalipalpata</taxon>
        <taxon>Sabellida</taxon>
        <taxon>Siboglinidae</taxon>
        <taxon>Ridgeia</taxon>
    </lineage>
</organism>
<gene>
    <name evidence="10" type="ORF">NP493_102g04016</name>
</gene>
<evidence type="ECO:0000256" key="7">
    <source>
        <dbReference type="ARBA" id="ARBA00023224"/>
    </source>
</evidence>
<evidence type="ECO:0000256" key="5">
    <source>
        <dbReference type="ARBA" id="ARBA00023136"/>
    </source>
</evidence>
<keyword evidence="3 8" id="KW-1133">Transmembrane helix</keyword>
<comment type="subcellular location">
    <subcellularLocation>
        <location evidence="1">Membrane</location>
        <topology evidence="1">Multi-pass membrane protein</topology>
    </subcellularLocation>
</comment>
<dbReference type="CDD" id="cd00637">
    <property type="entry name" value="7tm_classA_rhodopsin-like"/>
    <property type="match status" value="1"/>
</dbReference>
<evidence type="ECO:0000313" key="10">
    <source>
        <dbReference type="EMBL" id="KAK2189585.1"/>
    </source>
</evidence>
<dbReference type="EMBL" id="JAODUO010000102">
    <property type="protein sequence ID" value="KAK2189585.1"/>
    <property type="molecule type" value="Genomic_DNA"/>
</dbReference>
<evidence type="ECO:0000313" key="11">
    <source>
        <dbReference type="Proteomes" id="UP001209878"/>
    </source>
</evidence>
<dbReference type="Pfam" id="PF00001">
    <property type="entry name" value="7tm_1"/>
    <property type="match status" value="1"/>
</dbReference>
<keyword evidence="4" id="KW-0297">G-protein coupled receptor</keyword>
<keyword evidence="6" id="KW-0675">Receptor</keyword>
<feature type="transmembrane region" description="Helical" evidence="8">
    <location>
        <begin position="151"/>
        <end position="175"/>
    </location>
</feature>
<dbReference type="Proteomes" id="UP001209878">
    <property type="component" value="Unassembled WGS sequence"/>
</dbReference>
<feature type="transmembrane region" description="Helical" evidence="8">
    <location>
        <begin position="114"/>
        <end position="131"/>
    </location>
</feature>
<dbReference type="SUPFAM" id="SSF81321">
    <property type="entry name" value="Family A G protein-coupled receptor-like"/>
    <property type="match status" value="1"/>
</dbReference>
<evidence type="ECO:0000256" key="1">
    <source>
        <dbReference type="ARBA" id="ARBA00004141"/>
    </source>
</evidence>
<dbReference type="PANTHER" id="PTHR24243:SF224">
    <property type="entry name" value="G-PROTEIN COUPLED RECEPTOR 19-RELATED"/>
    <property type="match status" value="1"/>
</dbReference>